<dbReference type="AlphaFoldDB" id="A0AAD4QXC7"/>
<sequence length="345" mass="39890">MSAFSTEVTVEAFKFLPRYTLDDLLLICRQWNHLIRRFERQLHVRRLGVLIHIYSEKTTVEIVRANGTHPIDPALNHKKCLEYSHPENQIICPEGPHKALFSFLDFHIRNSIVEYITLTPTVPSGVMCLIKDLIDGQTQRNCFIASLRHSGGENVLNPEISLTELLKASFMSADKSFSLINPNKDAIRSLIGIGPFMTLVDHCSVVFSTTNHLRKQAQELEVSWQFNHNFPEQLIEIFKNSQKDDWPEHIVVKPITQFAKPYPNELSRLERQYSSIDRSSLLEYIWPNANEICPDLRDRPMEIVHPNPEDGRRLTIVFTMIKPMNRLDQDIDSDYVCSFAFKTLS</sequence>
<comment type="caution">
    <text evidence="1">The sequence shown here is derived from an EMBL/GenBank/DDBJ whole genome shotgun (WGS) entry which is preliminary data.</text>
</comment>
<keyword evidence="2" id="KW-1185">Reference proteome</keyword>
<gene>
    <name evidence="1" type="ORF">DdX_15825</name>
</gene>
<reference evidence="1" key="1">
    <citation type="submission" date="2022-01" db="EMBL/GenBank/DDBJ databases">
        <title>Genome Sequence Resource for Two Populations of Ditylenchus destructor, the Migratory Endoparasitic Phytonematode.</title>
        <authorList>
            <person name="Zhang H."/>
            <person name="Lin R."/>
            <person name="Xie B."/>
        </authorList>
    </citation>
    <scope>NUCLEOTIDE SEQUENCE</scope>
    <source>
        <strain evidence="1">BazhouSP</strain>
    </source>
</reference>
<proteinExistence type="predicted"/>
<accession>A0AAD4QXC7</accession>
<dbReference type="EMBL" id="JAKKPZ010000109">
    <property type="protein sequence ID" value="KAI1701878.1"/>
    <property type="molecule type" value="Genomic_DNA"/>
</dbReference>
<organism evidence="1 2">
    <name type="scientific">Ditylenchus destructor</name>
    <dbReference type="NCBI Taxonomy" id="166010"/>
    <lineage>
        <taxon>Eukaryota</taxon>
        <taxon>Metazoa</taxon>
        <taxon>Ecdysozoa</taxon>
        <taxon>Nematoda</taxon>
        <taxon>Chromadorea</taxon>
        <taxon>Rhabditida</taxon>
        <taxon>Tylenchina</taxon>
        <taxon>Tylenchomorpha</taxon>
        <taxon>Sphaerularioidea</taxon>
        <taxon>Anguinidae</taxon>
        <taxon>Anguininae</taxon>
        <taxon>Ditylenchus</taxon>
    </lineage>
</organism>
<evidence type="ECO:0008006" key="3">
    <source>
        <dbReference type="Google" id="ProtNLM"/>
    </source>
</evidence>
<evidence type="ECO:0000313" key="2">
    <source>
        <dbReference type="Proteomes" id="UP001201812"/>
    </source>
</evidence>
<dbReference type="Proteomes" id="UP001201812">
    <property type="component" value="Unassembled WGS sequence"/>
</dbReference>
<evidence type="ECO:0000313" key="1">
    <source>
        <dbReference type="EMBL" id="KAI1701878.1"/>
    </source>
</evidence>
<name>A0AAD4QXC7_9BILA</name>
<protein>
    <recommendedName>
        <fullName evidence="3">F-box domain-containing protein</fullName>
    </recommendedName>
</protein>